<keyword evidence="3" id="KW-1185">Reference proteome</keyword>
<proteinExistence type="predicted"/>
<comment type="caution">
    <text evidence="2">The sequence shown here is derived from an EMBL/GenBank/DDBJ whole genome shotgun (WGS) entry which is preliminary data.</text>
</comment>
<name>A0ABQ2M6T8_9ACTN</name>
<dbReference type="Proteomes" id="UP000631535">
    <property type="component" value="Unassembled WGS sequence"/>
</dbReference>
<organism evidence="2 3">
    <name type="scientific">Streptomyces daqingensis</name>
    <dbReference type="NCBI Taxonomy" id="1472640"/>
    <lineage>
        <taxon>Bacteria</taxon>
        <taxon>Bacillati</taxon>
        <taxon>Actinomycetota</taxon>
        <taxon>Actinomycetes</taxon>
        <taxon>Kitasatosporales</taxon>
        <taxon>Streptomycetaceae</taxon>
        <taxon>Streptomyces</taxon>
    </lineage>
</organism>
<gene>
    <name evidence="2" type="ORF">GCM10012287_20170</name>
</gene>
<evidence type="ECO:0000256" key="1">
    <source>
        <dbReference type="SAM" id="MobiDB-lite"/>
    </source>
</evidence>
<accession>A0ABQ2M6T8</accession>
<feature type="region of interest" description="Disordered" evidence="1">
    <location>
        <begin position="1"/>
        <end position="55"/>
    </location>
</feature>
<sequence length="55" mass="5729">MAAGGAGGHARMRRGRARGRADAPVKPAQAGRTQDAYRDAGLLDGDPVPIDDMVR</sequence>
<evidence type="ECO:0000313" key="2">
    <source>
        <dbReference type="EMBL" id="GGO47460.1"/>
    </source>
</evidence>
<dbReference type="EMBL" id="BMMP01000005">
    <property type="protein sequence ID" value="GGO47460.1"/>
    <property type="molecule type" value="Genomic_DNA"/>
</dbReference>
<reference evidence="3" key="1">
    <citation type="journal article" date="2019" name="Int. J. Syst. Evol. Microbiol.">
        <title>The Global Catalogue of Microorganisms (GCM) 10K type strain sequencing project: providing services to taxonomists for standard genome sequencing and annotation.</title>
        <authorList>
            <consortium name="The Broad Institute Genomics Platform"/>
            <consortium name="The Broad Institute Genome Sequencing Center for Infectious Disease"/>
            <person name="Wu L."/>
            <person name="Ma J."/>
        </authorList>
    </citation>
    <scope>NUCLEOTIDE SEQUENCE [LARGE SCALE GENOMIC DNA]</scope>
    <source>
        <strain evidence="3">CGMCC 4.7178</strain>
    </source>
</reference>
<evidence type="ECO:0000313" key="3">
    <source>
        <dbReference type="Proteomes" id="UP000631535"/>
    </source>
</evidence>
<protein>
    <submittedName>
        <fullName evidence="2">Uncharacterized protein</fullName>
    </submittedName>
</protein>